<evidence type="ECO:0000313" key="2">
    <source>
        <dbReference type="EMBL" id="CAF5137403.1"/>
    </source>
</evidence>
<dbReference type="EMBL" id="CAJOBI010005216">
    <property type="protein sequence ID" value="CAF4025573.1"/>
    <property type="molecule type" value="Genomic_DNA"/>
</dbReference>
<organism evidence="1 3">
    <name type="scientific">Rotaria magnacalcarata</name>
    <dbReference type="NCBI Taxonomy" id="392030"/>
    <lineage>
        <taxon>Eukaryota</taxon>
        <taxon>Metazoa</taxon>
        <taxon>Spiralia</taxon>
        <taxon>Gnathifera</taxon>
        <taxon>Rotifera</taxon>
        <taxon>Eurotatoria</taxon>
        <taxon>Bdelloidea</taxon>
        <taxon>Philodinida</taxon>
        <taxon>Philodinidae</taxon>
        <taxon>Rotaria</taxon>
    </lineage>
</organism>
<evidence type="ECO:0000313" key="1">
    <source>
        <dbReference type="EMBL" id="CAF4025573.1"/>
    </source>
</evidence>
<comment type="caution">
    <text evidence="1">The sequence shown here is derived from an EMBL/GenBank/DDBJ whole genome shotgun (WGS) entry which is preliminary data.</text>
</comment>
<dbReference type="EMBL" id="CAJOBH010250613">
    <property type="protein sequence ID" value="CAF5137403.1"/>
    <property type="molecule type" value="Genomic_DNA"/>
</dbReference>
<dbReference type="Proteomes" id="UP000681967">
    <property type="component" value="Unassembled WGS sequence"/>
</dbReference>
<gene>
    <name evidence="2" type="ORF">BYL167_LOCUS69566</name>
    <name evidence="1" type="ORF">SMN809_LOCUS13278</name>
</gene>
<dbReference type="AlphaFoldDB" id="A0A8S2NY98"/>
<reference evidence="1" key="1">
    <citation type="submission" date="2021-02" db="EMBL/GenBank/DDBJ databases">
        <authorList>
            <person name="Nowell W R."/>
        </authorList>
    </citation>
    <scope>NUCLEOTIDE SEQUENCE</scope>
</reference>
<dbReference type="Proteomes" id="UP000676336">
    <property type="component" value="Unassembled WGS sequence"/>
</dbReference>
<sequence length="123" mass="14874">NKQLNLPIDWQHFSNDKIQNHLYDLVQLPYTCFWHFERIVNTLRINLCVQAKYYQISKLEFSFPTSNDIRFLNSNKIIFDKIEVGKYLMAERILMFSQENNSDIIVVDIRVNNIQWKRLTLTF</sequence>
<proteinExistence type="predicted"/>
<accession>A0A8S2NY98</accession>
<evidence type="ECO:0000313" key="3">
    <source>
        <dbReference type="Proteomes" id="UP000676336"/>
    </source>
</evidence>
<name>A0A8S2NY98_9BILA</name>
<feature type="non-terminal residue" evidence="1">
    <location>
        <position position="123"/>
    </location>
</feature>
<protein>
    <submittedName>
        <fullName evidence="1">Uncharacterized protein</fullName>
    </submittedName>
</protein>